<dbReference type="Gene3D" id="1.10.10.970">
    <property type="entry name" value="RNA 2'-phosphotransferase, Tpt1/KptA family, N-terminal domain"/>
    <property type="match status" value="1"/>
</dbReference>
<dbReference type="InterPro" id="IPR002745">
    <property type="entry name" value="Ptrans_KptA/Tpt1"/>
</dbReference>
<dbReference type="EC" id="2.7.1.-" evidence="5"/>
<organism evidence="6 7">
    <name type="scientific">Haloferula rosea</name>
    <dbReference type="NCBI Taxonomy" id="490093"/>
    <lineage>
        <taxon>Bacteria</taxon>
        <taxon>Pseudomonadati</taxon>
        <taxon>Verrucomicrobiota</taxon>
        <taxon>Verrucomicrobiia</taxon>
        <taxon>Verrucomicrobiales</taxon>
        <taxon>Verrucomicrobiaceae</taxon>
        <taxon>Haloferula</taxon>
    </lineage>
</organism>
<reference evidence="6" key="1">
    <citation type="submission" date="2021-01" db="EMBL/GenBank/DDBJ databases">
        <title>Modified the classification status of verrucomicrobia.</title>
        <authorList>
            <person name="Feng X."/>
        </authorList>
    </citation>
    <scope>NUCLEOTIDE SEQUENCE</scope>
    <source>
        <strain evidence="6">KCTC 22201</strain>
    </source>
</reference>
<evidence type="ECO:0000256" key="3">
    <source>
        <dbReference type="ARBA" id="ARBA00023027"/>
    </source>
</evidence>
<dbReference type="GO" id="GO:0006388">
    <property type="term" value="P:tRNA splicing, via endonucleolytic cleavage and ligation"/>
    <property type="evidence" value="ECO:0007669"/>
    <property type="project" value="UniProtKB-UniRule"/>
</dbReference>
<keyword evidence="2 5" id="KW-0808">Transferase</keyword>
<dbReference type="GO" id="GO:0003950">
    <property type="term" value="F:NAD+ poly-ADP-ribosyltransferase activity"/>
    <property type="evidence" value="ECO:0007669"/>
    <property type="project" value="InterPro"/>
</dbReference>
<comment type="function">
    <text evidence="4 5">Removes the 2'-phosphate from RNA via an intermediate in which the phosphate is ADP-ribosylated by NAD followed by a presumed transesterification to release the RNA and generate ADP-ribose 1''-2''-cyclic phosphate (APPR&gt;P). May function as an ADP-ribosylase.</text>
</comment>
<evidence type="ECO:0000313" key="6">
    <source>
        <dbReference type="EMBL" id="MBK1828190.1"/>
    </source>
</evidence>
<evidence type="ECO:0000313" key="7">
    <source>
        <dbReference type="Proteomes" id="UP000658278"/>
    </source>
</evidence>
<comment type="similarity">
    <text evidence="1 5">Belongs to the KptA/TPT1 family.</text>
</comment>
<accession>A0A934RCS7</accession>
<evidence type="ECO:0000256" key="4">
    <source>
        <dbReference type="ARBA" id="ARBA00025212"/>
    </source>
</evidence>
<dbReference type="RefSeq" id="WP_200281126.1">
    <property type="nucleotide sequence ID" value="NZ_JAENII010000011.1"/>
</dbReference>
<keyword evidence="3 5" id="KW-0520">NAD</keyword>
<dbReference type="Gene3D" id="3.20.170.30">
    <property type="match status" value="1"/>
</dbReference>
<dbReference type="SUPFAM" id="SSF56399">
    <property type="entry name" value="ADP-ribosylation"/>
    <property type="match status" value="1"/>
</dbReference>
<dbReference type="GO" id="GO:0000215">
    <property type="term" value="F:tRNA 2'-phosphotransferase activity"/>
    <property type="evidence" value="ECO:0007669"/>
    <property type="project" value="TreeGrafter"/>
</dbReference>
<evidence type="ECO:0000256" key="5">
    <source>
        <dbReference type="HAMAP-Rule" id="MF_00299"/>
    </source>
</evidence>
<dbReference type="InterPro" id="IPR042081">
    <property type="entry name" value="RNA_2'-PTrans_C"/>
</dbReference>
<dbReference type="InterPro" id="IPR022928">
    <property type="entry name" value="RNA_2'-PTrans_KptA"/>
</dbReference>
<dbReference type="InterPro" id="IPR042080">
    <property type="entry name" value="RNA_2'-PTrans_N"/>
</dbReference>
<sequence>MNNLRLSKLLSLVLRHDPEHLGLQLDSGGWVDVDELLARLSTGSGEVTREHLEMVVSENNKQRFAFSGDGQRIRANQGHSIRVDLGLTPQEPPEILYHGTATRFLDSIREKGVIPGSRQHVHLSQDEPTAVAVGRRHGKPVVLVVRSGEMHREGLSFFLSKNGVWLTDRVARRYLALE</sequence>
<dbReference type="PANTHER" id="PTHR12684:SF2">
    <property type="entry name" value="TRNA 2'-PHOSPHOTRANSFERASE 1"/>
    <property type="match status" value="1"/>
</dbReference>
<dbReference type="HAMAP" id="MF_00299">
    <property type="entry name" value="KptA"/>
    <property type="match status" value="1"/>
</dbReference>
<comment type="caution">
    <text evidence="6">The sequence shown here is derived from an EMBL/GenBank/DDBJ whole genome shotgun (WGS) entry which is preliminary data.</text>
</comment>
<protein>
    <recommendedName>
        <fullName evidence="5">Probable RNA 2'-phosphotransferase</fullName>
        <ecNumber evidence="5">2.7.1.-</ecNumber>
    </recommendedName>
</protein>
<gene>
    <name evidence="5" type="primary">kptA</name>
    <name evidence="6" type="ORF">JIN81_14245</name>
</gene>
<keyword evidence="7" id="KW-1185">Reference proteome</keyword>
<evidence type="ECO:0000256" key="2">
    <source>
        <dbReference type="ARBA" id="ARBA00022679"/>
    </source>
</evidence>
<dbReference type="AlphaFoldDB" id="A0A934RCS7"/>
<dbReference type="EMBL" id="JAENII010000011">
    <property type="protein sequence ID" value="MBK1828190.1"/>
    <property type="molecule type" value="Genomic_DNA"/>
</dbReference>
<proteinExistence type="inferred from homology"/>
<evidence type="ECO:0000256" key="1">
    <source>
        <dbReference type="ARBA" id="ARBA00009836"/>
    </source>
</evidence>
<dbReference type="PANTHER" id="PTHR12684">
    <property type="entry name" value="PUTATIVE PHOSPHOTRANSFERASE"/>
    <property type="match status" value="1"/>
</dbReference>
<dbReference type="Proteomes" id="UP000658278">
    <property type="component" value="Unassembled WGS sequence"/>
</dbReference>
<name>A0A934RCS7_9BACT</name>
<dbReference type="NCBIfam" id="NF002014">
    <property type="entry name" value="PRK00819.1-4"/>
    <property type="match status" value="1"/>
</dbReference>
<dbReference type="Pfam" id="PF01885">
    <property type="entry name" value="PTS_2-RNA"/>
    <property type="match status" value="1"/>
</dbReference>